<dbReference type="SUPFAM" id="SSF56747">
    <property type="entry name" value="Prim-pol domain"/>
    <property type="match status" value="1"/>
</dbReference>
<dbReference type="Proteomes" id="UP000018624">
    <property type="component" value="Segment"/>
</dbReference>
<dbReference type="EMBL" id="KF626668">
    <property type="protein sequence ID" value="AHB12271.1"/>
    <property type="molecule type" value="Genomic_DNA"/>
</dbReference>
<proteinExistence type="predicted"/>
<keyword evidence="3" id="KW-1185">Reference proteome</keyword>
<dbReference type="Pfam" id="PF08707">
    <property type="entry name" value="PriCT_2"/>
    <property type="match status" value="1"/>
</dbReference>
<dbReference type="InterPro" id="IPR027417">
    <property type="entry name" value="P-loop_NTPase"/>
</dbReference>
<organism evidence="2 3">
    <name type="scientific">Xylella phage Salvo</name>
    <dbReference type="NCBI Taxonomy" id="1415147"/>
    <lineage>
        <taxon>Viruses</taxon>
        <taxon>Duplodnaviria</taxon>
        <taxon>Heunggongvirae</taxon>
        <taxon>Uroviricota</taxon>
        <taxon>Caudoviricetes</taxon>
        <taxon>Casjensviridae</taxon>
        <taxon>Salvovirus</taxon>
        <taxon>Salvovirus salvo</taxon>
    </lineage>
</organism>
<protein>
    <submittedName>
        <fullName evidence="2">DNA primase</fullName>
    </submittedName>
</protein>
<name>V5Q8Z2_9CAUD</name>
<dbReference type="Pfam" id="PF09250">
    <property type="entry name" value="Prim-Pol"/>
    <property type="match status" value="1"/>
</dbReference>
<evidence type="ECO:0000313" key="2">
    <source>
        <dbReference type="EMBL" id="AHB12271.1"/>
    </source>
</evidence>
<sequence length="833" mass="95451">MAAGRPITSVLRKYGAQLLENGYSILPIPAGRKGPIEPQWQKIQATEKLVRKWASGNYKQGNIGFHTKHTPAVDIDITDDDMAALMAEHTEEIIGKTMTRVGRAPKTLLVYRTDIPFSKRKITFLDTEGHEQSIEVLADGQQFVGIGIHPDTKKPYKWTSGKELNPLSVPADMLPEITTEHIDELFSVFKLEAQRRGWTLKKHNAPSESRSSDDENDNALLEYKRPLENLTEDQLREVLQWVPGADDYEQWLKVGMALHHQFDGNEEGLTLWHEWSEPAHNYDPDELEFKWNSFHDDMGRNLTTAASLIKMAKEHRQEHSQEQFEKIKRKVAETTSEMELLGPLAAKWGRMLESDFQVELLAGAIKERVAELGKKVPIAMIRKAINEGYRNSDFNYKELPHWCNDVVYVDAEEEFYYMDNRLALSERAFNARNNRFLLSKKDRSNMEAVPEQQAAALALNVYQVPVVSGYVYLPGADRIVEWDGQKHANKFNPEDIVPVPDKLSSKARRAVEAVKRHFEISYPIEREREILLSWLAYTIKRMDKKIRWAVVMQGVDGAGKGFVGEMLMAIMSRNNVETVNAQALEEKYTSFFESRKVVVLEEARIHGTSRYAVMDKLKPFITNDVVSIRRMHRDSYNVPNVTSTIILTNHSDALPVYDADRRYFVISTHFQTKQMIEKFRARNPDHYDDIFNAIAYHPGAIREWLEDYPLHPEFDPDGHAPMTDAKARMIDLARGDDEDEIEEMIAESRDPEVTSLLLNVGKLRDLAMDNSVGVPYGPKLSNFLTSKGFVYVGRARGANGKQARYWSRSPDVVVRPNLQQWIDDYIEVTSLKV</sequence>
<dbReference type="GO" id="GO:0016817">
    <property type="term" value="F:hydrolase activity, acting on acid anhydrides"/>
    <property type="evidence" value="ECO:0007669"/>
    <property type="project" value="InterPro"/>
</dbReference>
<dbReference type="SMART" id="SM00943">
    <property type="entry name" value="Prim-Pol"/>
    <property type="match status" value="1"/>
</dbReference>
<dbReference type="Pfam" id="PF19263">
    <property type="entry name" value="DUF5906"/>
    <property type="match status" value="1"/>
</dbReference>
<dbReference type="InterPro" id="IPR015330">
    <property type="entry name" value="DNA_primase/pol_bifunc_N"/>
</dbReference>
<accession>V5Q8Z2</accession>
<evidence type="ECO:0000313" key="3">
    <source>
        <dbReference type="Proteomes" id="UP000018624"/>
    </source>
</evidence>
<reference evidence="2 3" key="1">
    <citation type="journal article" date="2014" name="J. Bacteriol.">
        <title>Characterization of novel virulent broad-host-range phages of Xylella fastidiosa and Xanthomonas.</title>
        <authorList>
            <person name="Ahern S.J."/>
            <person name="Das M."/>
            <person name="Bhowmick T.S."/>
            <person name="Young R."/>
            <person name="Gonzalez C.F."/>
        </authorList>
    </citation>
    <scope>NUCLEOTIDE SEQUENCE [LARGE SCALE GENOMIC DNA]</scope>
</reference>
<gene>
    <name evidence="2" type="ORF">Salvo_71</name>
</gene>
<dbReference type="InterPro" id="IPR014819">
    <property type="entry name" value="PriCT_2"/>
</dbReference>
<dbReference type="InterPro" id="IPR045455">
    <property type="entry name" value="NrS-1_pol-like_helicase"/>
</dbReference>
<dbReference type="OrthoDB" id="5284at10239"/>
<dbReference type="Gene3D" id="3.40.50.300">
    <property type="entry name" value="P-loop containing nucleotide triphosphate hydrolases"/>
    <property type="match status" value="1"/>
</dbReference>
<evidence type="ECO:0000259" key="1">
    <source>
        <dbReference type="SMART" id="SM00943"/>
    </source>
</evidence>
<feature type="domain" description="DNA primase/polymerase bifunctional N-terminal" evidence="1">
    <location>
        <begin position="15"/>
        <end position="178"/>
    </location>
</feature>